<accession>A0A6J6R9W2</accession>
<dbReference type="Gene3D" id="3.10.25.20">
    <property type="match status" value="1"/>
</dbReference>
<reference evidence="3" key="1">
    <citation type="submission" date="2020-05" db="EMBL/GenBank/DDBJ databases">
        <authorList>
            <person name="Chiriac C."/>
            <person name="Salcher M."/>
            <person name="Ghai R."/>
            <person name="Kavagutti S V."/>
        </authorList>
    </citation>
    <scope>NUCLEOTIDE SEQUENCE</scope>
</reference>
<dbReference type="GO" id="GO:0004479">
    <property type="term" value="F:methionyl-tRNA formyltransferase activity"/>
    <property type="evidence" value="ECO:0007669"/>
    <property type="project" value="TreeGrafter"/>
</dbReference>
<dbReference type="SUPFAM" id="SSF50486">
    <property type="entry name" value="FMT C-terminal domain-like"/>
    <property type="match status" value="1"/>
</dbReference>
<protein>
    <submittedName>
        <fullName evidence="3">Unannotated protein</fullName>
    </submittedName>
</protein>
<dbReference type="PANTHER" id="PTHR11138">
    <property type="entry name" value="METHIONYL-TRNA FORMYLTRANSFERASE"/>
    <property type="match status" value="1"/>
</dbReference>
<dbReference type="AlphaFoldDB" id="A0A6J6R9W2"/>
<proteinExistence type="predicted"/>
<evidence type="ECO:0000259" key="1">
    <source>
        <dbReference type="Pfam" id="PF00551"/>
    </source>
</evidence>
<dbReference type="EMBL" id="CAEZYE010000101">
    <property type="protein sequence ID" value="CAB4720711.1"/>
    <property type="molecule type" value="Genomic_DNA"/>
</dbReference>
<dbReference type="SUPFAM" id="SSF53328">
    <property type="entry name" value="Formyltransferase"/>
    <property type="match status" value="1"/>
</dbReference>
<name>A0A6J6R9W2_9ZZZZ</name>
<dbReference type="PANTHER" id="PTHR11138:SF5">
    <property type="entry name" value="METHIONYL-TRNA FORMYLTRANSFERASE, MITOCHONDRIAL"/>
    <property type="match status" value="1"/>
</dbReference>
<evidence type="ECO:0000259" key="2">
    <source>
        <dbReference type="Pfam" id="PF21553"/>
    </source>
</evidence>
<dbReference type="InterPro" id="IPR002376">
    <property type="entry name" value="Formyl_transf_N"/>
</dbReference>
<feature type="domain" description="Formyl transferase N-terminal" evidence="1">
    <location>
        <begin position="57"/>
        <end position="131"/>
    </location>
</feature>
<dbReference type="InterPro" id="IPR049355">
    <property type="entry name" value="Formyl_trans-like_C"/>
</dbReference>
<dbReference type="InterPro" id="IPR036477">
    <property type="entry name" value="Formyl_transf_N_sf"/>
</dbReference>
<dbReference type="Gene3D" id="3.40.50.170">
    <property type="entry name" value="Formyl transferase, N-terminal domain"/>
    <property type="match status" value="1"/>
</dbReference>
<dbReference type="Pfam" id="PF21553">
    <property type="entry name" value="Formyl_trans_C_2"/>
    <property type="match status" value="1"/>
</dbReference>
<sequence>MEINPNAKPRGKIAIIAKHPFYIEDIRAELLSLNLQIISGSEISQIQRNIDNGEIFDYVFFPHYSSMISTEFLEQQKCIGFHTGDLPNDRGGSPIQNKILRGEYLTSISGLILTKEVDAGDILCQESISLEQGSIDELLRNISKVIAKLIKLILTNNLTPIAQISTGSKHQRLKPQASELKIEDLSLRQIYDRIRMLDGLDYPRAYIEIGQHRIYLSNAELRDNILKFTSELEEKNSADSK</sequence>
<feature type="domain" description="Methionyl-tRNA formyltransferase-like C-terminal" evidence="2">
    <location>
        <begin position="175"/>
        <end position="224"/>
    </location>
</feature>
<evidence type="ECO:0000313" key="3">
    <source>
        <dbReference type="EMBL" id="CAB4720711.1"/>
    </source>
</evidence>
<gene>
    <name evidence="3" type="ORF">UFOPK2655_01308</name>
</gene>
<dbReference type="Pfam" id="PF00551">
    <property type="entry name" value="Formyl_trans_N"/>
    <property type="match status" value="1"/>
</dbReference>
<organism evidence="3">
    <name type="scientific">freshwater metagenome</name>
    <dbReference type="NCBI Taxonomy" id="449393"/>
    <lineage>
        <taxon>unclassified sequences</taxon>
        <taxon>metagenomes</taxon>
        <taxon>ecological metagenomes</taxon>
    </lineage>
</organism>
<dbReference type="InterPro" id="IPR011034">
    <property type="entry name" value="Formyl_transferase-like_C_sf"/>
</dbReference>